<dbReference type="AlphaFoldDB" id="A0A0D0E9H7"/>
<sequence>MHCKPWFSAHFGPQRLHGTYHHRQRQMAWKEKLELVRHEMYWVVRWFQGQESEWERIARESMEAGAKAYTEMKGPLYQGFVEDA</sequence>
<dbReference type="Proteomes" id="UP000054538">
    <property type="component" value="Unassembled WGS sequence"/>
</dbReference>
<proteinExistence type="predicted"/>
<evidence type="ECO:0000313" key="2">
    <source>
        <dbReference type="Proteomes" id="UP000054538"/>
    </source>
</evidence>
<keyword evidence="2" id="KW-1185">Reference proteome</keyword>
<evidence type="ECO:0000313" key="1">
    <source>
        <dbReference type="EMBL" id="KIK95805.1"/>
    </source>
</evidence>
<dbReference type="HOGENOM" id="CLU_2528134_0_0_1"/>
<dbReference type="InParanoid" id="A0A0D0E9H7"/>
<reference evidence="2" key="2">
    <citation type="submission" date="2015-01" db="EMBL/GenBank/DDBJ databases">
        <title>Evolutionary Origins and Diversification of the Mycorrhizal Mutualists.</title>
        <authorList>
            <consortium name="DOE Joint Genome Institute"/>
            <consortium name="Mycorrhizal Genomics Consortium"/>
            <person name="Kohler A."/>
            <person name="Kuo A."/>
            <person name="Nagy L.G."/>
            <person name="Floudas D."/>
            <person name="Copeland A."/>
            <person name="Barry K.W."/>
            <person name="Cichocki N."/>
            <person name="Veneault-Fourrey C."/>
            <person name="LaButti K."/>
            <person name="Lindquist E.A."/>
            <person name="Lipzen A."/>
            <person name="Lundell T."/>
            <person name="Morin E."/>
            <person name="Murat C."/>
            <person name="Riley R."/>
            <person name="Ohm R."/>
            <person name="Sun H."/>
            <person name="Tunlid A."/>
            <person name="Henrissat B."/>
            <person name="Grigoriev I.V."/>
            <person name="Hibbett D.S."/>
            <person name="Martin F."/>
        </authorList>
    </citation>
    <scope>NUCLEOTIDE SEQUENCE [LARGE SCALE GENOMIC DNA]</scope>
    <source>
        <strain evidence="2">Ve08.2h10</strain>
    </source>
</reference>
<dbReference type="EMBL" id="KN825020">
    <property type="protein sequence ID" value="KIK95805.1"/>
    <property type="molecule type" value="Genomic_DNA"/>
</dbReference>
<name>A0A0D0E9H7_9AGAM</name>
<organism evidence="1 2">
    <name type="scientific">Paxillus rubicundulus Ve08.2h10</name>
    <dbReference type="NCBI Taxonomy" id="930991"/>
    <lineage>
        <taxon>Eukaryota</taxon>
        <taxon>Fungi</taxon>
        <taxon>Dikarya</taxon>
        <taxon>Basidiomycota</taxon>
        <taxon>Agaricomycotina</taxon>
        <taxon>Agaricomycetes</taxon>
        <taxon>Agaricomycetidae</taxon>
        <taxon>Boletales</taxon>
        <taxon>Paxilineae</taxon>
        <taxon>Paxillaceae</taxon>
        <taxon>Paxillus</taxon>
    </lineage>
</organism>
<protein>
    <submittedName>
        <fullName evidence="1">Unplaced genomic scaffold scaffold_198, whole genome shotgun sequence</fullName>
    </submittedName>
</protein>
<accession>A0A0D0E9H7</accession>
<dbReference type="OrthoDB" id="3232711at2759"/>
<gene>
    <name evidence="1" type="ORF">PAXRUDRAFT_139899</name>
</gene>
<reference evidence="1 2" key="1">
    <citation type="submission" date="2014-04" db="EMBL/GenBank/DDBJ databases">
        <authorList>
            <consortium name="DOE Joint Genome Institute"/>
            <person name="Kuo A."/>
            <person name="Kohler A."/>
            <person name="Jargeat P."/>
            <person name="Nagy L.G."/>
            <person name="Floudas D."/>
            <person name="Copeland A."/>
            <person name="Barry K.W."/>
            <person name="Cichocki N."/>
            <person name="Veneault-Fourrey C."/>
            <person name="LaButti K."/>
            <person name="Lindquist E.A."/>
            <person name="Lipzen A."/>
            <person name="Lundell T."/>
            <person name="Morin E."/>
            <person name="Murat C."/>
            <person name="Sun H."/>
            <person name="Tunlid A."/>
            <person name="Henrissat B."/>
            <person name="Grigoriev I.V."/>
            <person name="Hibbett D.S."/>
            <person name="Martin F."/>
            <person name="Nordberg H.P."/>
            <person name="Cantor M.N."/>
            <person name="Hua S.X."/>
        </authorList>
    </citation>
    <scope>NUCLEOTIDE SEQUENCE [LARGE SCALE GENOMIC DNA]</scope>
    <source>
        <strain evidence="1 2">Ve08.2h10</strain>
    </source>
</reference>